<reference evidence="1" key="1">
    <citation type="submission" date="2023-07" db="EMBL/GenBank/DDBJ databases">
        <authorList>
            <person name="Peeters C."/>
        </authorList>
    </citation>
    <scope>NUCLEOTIDE SEQUENCE</scope>
    <source>
        <strain evidence="1">R-77560</strain>
    </source>
</reference>
<accession>A0AAD2BTI7</accession>
<evidence type="ECO:0000313" key="2">
    <source>
        <dbReference type="Proteomes" id="UP001189756"/>
    </source>
</evidence>
<dbReference type="Proteomes" id="UP001189756">
    <property type="component" value="Unassembled WGS sequence"/>
</dbReference>
<proteinExistence type="predicted"/>
<gene>
    <name evidence="1" type="ORF">R77560_04090</name>
</gene>
<comment type="caution">
    <text evidence="1">The sequence shown here is derived from an EMBL/GenBank/DDBJ whole genome shotgun (WGS) entry which is preliminary data.</text>
</comment>
<sequence length="289" mass="31014">MKVTVTWGQDTPAYATEVIEVPDDANDGQIIEAVMARADAVGNLVFDPSYDWTGLRAVEISAPDGRVIDNDVAIEPSGEDLGLVVRNVMSGAVSLEAMLHEAERQNIVPAQEVIGALKLAGDAMAARKALPEIPSFTPYQLVIDAFACNQDGDSPSYAAIEVKPEFLAKIARVSAAASAAGIRVAHVDADNGIWSDPDNSLRMRDSELVVYPQHGAGNTSFWFRGHPKNADYDCETRAIDLNDLITSVSTDGELPSGFERDRGVLFYDGGAGTAIDLRDLYFEGSDAEH</sequence>
<evidence type="ECO:0000313" key="1">
    <source>
        <dbReference type="EMBL" id="CAJ0804531.1"/>
    </source>
</evidence>
<dbReference type="AlphaFoldDB" id="A0AAD2BTI7"/>
<dbReference type="RefSeq" id="WP_024542418.1">
    <property type="nucleotide sequence ID" value="NZ_CATZAZ010000011.1"/>
</dbReference>
<dbReference type="GeneID" id="34794384"/>
<dbReference type="EMBL" id="CATZAZ010000011">
    <property type="protein sequence ID" value="CAJ0804531.1"/>
    <property type="molecule type" value="Genomic_DNA"/>
</dbReference>
<protein>
    <submittedName>
        <fullName evidence="1">Uncharacterized protein</fullName>
    </submittedName>
</protein>
<organism evidence="1 2">
    <name type="scientific">Ralstonia thomasii</name>
    <dbReference type="NCBI Taxonomy" id="3058596"/>
    <lineage>
        <taxon>Bacteria</taxon>
        <taxon>Pseudomonadati</taxon>
        <taxon>Pseudomonadota</taxon>
        <taxon>Betaproteobacteria</taxon>
        <taxon>Burkholderiales</taxon>
        <taxon>Burkholderiaceae</taxon>
        <taxon>Ralstonia</taxon>
    </lineage>
</organism>
<name>A0AAD2BTI7_9RALS</name>